<comment type="caution">
    <text evidence="1">The sequence shown here is derived from an EMBL/GenBank/DDBJ whole genome shotgun (WGS) entry which is preliminary data.</text>
</comment>
<gene>
    <name evidence="1" type="ORF">CDL12_23172</name>
</gene>
<sequence>MATDSIAGVLSFEDPFEEITNMDQYWSFFAENPTLDQPETPSDPNPVNYPDLKPGRELMNNFGMDDPVVWDYCTWKDKDVKGKLSESGGVGFEGETSNNGGNGNCNGLQNSVYGVFSVQPNCSCCQRLRVIIHTNGMNMKRLEIHGILGTITHAVLETYDSSFQSQGFQMFDFHKESTQVVKSFLTNYFEMCKQEGYSLLQDPLSTFYEALCVGLNPSVNHEDFIKLSFEIAGESKFGLLISL</sequence>
<organism evidence="1 2">
    <name type="scientific">Handroanthus impetiginosus</name>
    <dbReference type="NCBI Taxonomy" id="429701"/>
    <lineage>
        <taxon>Eukaryota</taxon>
        <taxon>Viridiplantae</taxon>
        <taxon>Streptophyta</taxon>
        <taxon>Embryophyta</taxon>
        <taxon>Tracheophyta</taxon>
        <taxon>Spermatophyta</taxon>
        <taxon>Magnoliopsida</taxon>
        <taxon>eudicotyledons</taxon>
        <taxon>Gunneridae</taxon>
        <taxon>Pentapetalae</taxon>
        <taxon>asterids</taxon>
        <taxon>lamiids</taxon>
        <taxon>Lamiales</taxon>
        <taxon>Bignoniaceae</taxon>
        <taxon>Crescentiina</taxon>
        <taxon>Tabebuia alliance</taxon>
        <taxon>Handroanthus</taxon>
    </lineage>
</organism>
<dbReference type="Proteomes" id="UP000231279">
    <property type="component" value="Unassembled WGS sequence"/>
</dbReference>
<evidence type="ECO:0000313" key="1">
    <source>
        <dbReference type="EMBL" id="PIN04286.1"/>
    </source>
</evidence>
<dbReference type="AlphaFoldDB" id="A0A2G9GG80"/>
<dbReference type="OrthoDB" id="6270329at2759"/>
<accession>A0A2G9GG80</accession>
<dbReference type="EMBL" id="NKXS01005210">
    <property type="protein sequence ID" value="PIN04286.1"/>
    <property type="molecule type" value="Genomic_DNA"/>
</dbReference>
<evidence type="ECO:0000313" key="2">
    <source>
        <dbReference type="Proteomes" id="UP000231279"/>
    </source>
</evidence>
<protein>
    <submittedName>
        <fullName evidence="1">Uncharacterized protein</fullName>
    </submittedName>
</protein>
<proteinExistence type="predicted"/>
<keyword evidence="2" id="KW-1185">Reference proteome</keyword>
<dbReference type="STRING" id="429701.A0A2G9GG80"/>
<reference evidence="2" key="1">
    <citation type="journal article" date="2018" name="Gigascience">
        <title>Genome assembly of the Pink Ipe (Handroanthus impetiginosus, Bignoniaceae), a highly valued, ecologically keystone Neotropical timber forest tree.</title>
        <authorList>
            <person name="Silva-Junior O.B."/>
            <person name="Grattapaglia D."/>
            <person name="Novaes E."/>
            <person name="Collevatti R.G."/>
        </authorList>
    </citation>
    <scope>NUCLEOTIDE SEQUENCE [LARGE SCALE GENOMIC DNA]</scope>
    <source>
        <strain evidence="2">cv. UFG-1</strain>
    </source>
</reference>
<name>A0A2G9GG80_9LAMI</name>